<keyword evidence="3" id="KW-1185">Reference proteome</keyword>
<proteinExistence type="predicted"/>
<dbReference type="AlphaFoldDB" id="A0A1Y1U8R1"/>
<sequence length="569" mass="62254">MSHPLSKAPGRHPSRISRTQTISELEDIRHKAKASRFASMGQTALRIVSGGKERSASNSRVQLPPAVSSRDHWYGPTVEITASPRQVEPALPPTCCSSCPYRDHLEPQRRVRHQLSRNRIASMRRARKSPRSLRVRITPPPPTSDLPIPAAASSPVPVPPVIQRFAPPCVAAIEESHRVHRSLPTRLPSAITDRPLPPLPRSTVTRKPVPVSVPVPIPVPVPAPESSTWGVKWPGSMRPSEVEKQLKRDVLLDPSPVKGFEASPTMSSSDDSLSSASTPSPIPSAIKIGNQRLGDYDEGRSLYDELREVISSRGLVLTRADMTWDVSPPSPAVSSATSIPLTPLSEVLDDPPQPEQTPSKEPDNATLRRFSLMALEDQFEEVLLALDPTAIDARLRTMPAPSLTTASDLSPAASEPLLSTLTPRLTRANASQTPRRSSVVHVRSLRAQVGSTAPDEPANRTRDGYVSRWPSPNETRFIPSGRIEPLRRRVPSGPRAPGGMLSDEWLKKRGLKGTLMDVQRSLETPPTSTPVRNLGRILSQEHRVSSTDLSAASKRIMEKARNRQLHTVV</sequence>
<accession>A0A1Y1U8R1</accession>
<feature type="region of interest" description="Disordered" evidence="1">
    <location>
        <begin position="343"/>
        <end position="365"/>
    </location>
</feature>
<evidence type="ECO:0000256" key="1">
    <source>
        <dbReference type="SAM" id="MobiDB-lite"/>
    </source>
</evidence>
<reference evidence="2 3" key="1">
    <citation type="submission" date="2017-03" db="EMBL/GenBank/DDBJ databases">
        <title>Widespread Adenine N6-methylation of Active Genes in Fungi.</title>
        <authorList>
            <consortium name="DOE Joint Genome Institute"/>
            <person name="Mondo S.J."/>
            <person name="Dannebaum R.O."/>
            <person name="Kuo R.C."/>
            <person name="Louie K.B."/>
            <person name="Bewick A.J."/>
            <person name="Labutti K."/>
            <person name="Haridas S."/>
            <person name="Kuo A."/>
            <person name="Salamov A."/>
            <person name="Ahrendt S.R."/>
            <person name="Lau R."/>
            <person name="Bowen B.P."/>
            <person name="Lipzen A."/>
            <person name="Sullivan W."/>
            <person name="Andreopoulos W.B."/>
            <person name="Clum A."/>
            <person name="Lindquist E."/>
            <person name="Daum C."/>
            <person name="Northen T.R."/>
            <person name="Ramamoorthy G."/>
            <person name="Schmitz R.J."/>
            <person name="Gryganskyi A."/>
            <person name="Culley D."/>
            <person name="Magnuson J."/>
            <person name="James T.Y."/>
            <person name="O'Malley M.A."/>
            <person name="Stajich J.E."/>
            <person name="Spatafora J.W."/>
            <person name="Visel A."/>
            <person name="Grigoriev I.V."/>
        </authorList>
    </citation>
    <scope>NUCLEOTIDE SEQUENCE [LARGE SCALE GENOMIC DNA]</scope>
    <source>
        <strain evidence="2 3">NRRL Y-17943</strain>
    </source>
</reference>
<dbReference type="GeneID" id="33560437"/>
<dbReference type="OrthoDB" id="2573290at2759"/>
<name>A0A1Y1U8R1_9TREE</name>
<feature type="region of interest" description="Disordered" evidence="1">
    <location>
        <begin position="1"/>
        <end position="23"/>
    </location>
</feature>
<feature type="compositionally biased region" description="Low complexity" evidence="1">
    <location>
        <begin position="263"/>
        <end position="286"/>
    </location>
</feature>
<protein>
    <submittedName>
        <fullName evidence="2">Uncharacterized protein</fullName>
    </submittedName>
</protein>
<feature type="region of interest" description="Disordered" evidence="1">
    <location>
        <begin position="244"/>
        <end position="289"/>
    </location>
</feature>
<dbReference type="Proteomes" id="UP000193218">
    <property type="component" value="Unassembled WGS sequence"/>
</dbReference>
<organism evidence="2 3">
    <name type="scientific">Kockovaella imperatae</name>
    <dbReference type="NCBI Taxonomy" id="4999"/>
    <lineage>
        <taxon>Eukaryota</taxon>
        <taxon>Fungi</taxon>
        <taxon>Dikarya</taxon>
        <taxon>Basidiomycota</taxon>
        <taxon>Agaricomycotina</taxon>
        <taxon>Tremellomycetes</taxon>
        <taxon>Tremellales</taxon>
        <taxon>Cuniculitremaceae</taxon>
        <taxon>Kockovaella</taxon>
    </lineage>
</organism>
<evidence type="ECO:0000313" key="2">
    <source>
        <dbReference type="EMBL" id="ORX34430.1"/>
    </source>
</evidence>
<feature type="region of interest" description="Disordered" evidence="1">
    <location>
        <begin position="449"/>
        <end position="473"/>
    </location>
</feature>
<dbReference type="InParanoid" id="A0A1Y1U8R1"/>
<comment type="caution">
    <text evidence="2">The sequence shown here is derived from an EMBL/GenBank/DDBJ whole genome shotgun (WGS) entry which is preliminary data.</text>
</comment>
<evidence type="ECO:0000313" key="3">
    <source>
        <dbReference type="Proteomes" id="UP000193218"/>
    </source>
</evidence>
<dbReference type="EMBL" id="NBSH01000014">
    <property type="protein sequence ID" value="ORX34430.1"/>
    <property type="molecule type" value="Genomic_DNA"/>
</dbReference>
<feature type="compositionally biased region" description="Basic residues" evidence="1">
    <location>
        <begin position="123"/>
        <end position="134"/>
    </location>
</feature>
<feature type="region of interest" description="Disordered" evidence="1">
    <location>
        <begin position="123"/>
        <end position="149"/>
    </location>
</feature>
<dbReference type="RefSeq" id="XP_021868693.1">
    <property type="nucleotide sequence ID" value="XM_022018628.1"/>
</dbReference>
<gene>
    <name evidence="2" type="ORF">BD324DRAFT_653207</name>
</gene>
<feature type="region of interest" description="Disordered" evidence="1">
    <location>
        <begin position="48"/>
        <end position="68"/>
    </location>
</feature>